<dbReference type="SUPFAM" id="SSF54427">
    <property type="entry name" value="NTF2-like"/>
    <property type="match status" value="1"/>
</dbReference>
<dbReference type="OrthoDB" id="8912060at2"/>
<organism evidence="1 2">
    <name type="scientific">Acinetobacter albensis</name>
    <dbReference type="NCBI Taxonomy" id="1673609"/>
    <lineage>
        <taxon>Bacteria</taxon>
        <taxon>Pseudomonadati</taxon>
        <taxon>Pseudomonadota</taxon>
        <taxon>Gammaproteobacteria</taxon>
        <taxon>Moraxellales</taxon>
        <taxon>Moraxellaceae</taxon>
        <taxon>Acinetobacter</taxon>
    </lineage>
</organism>
<dbReference type="RefSeq" id="WP_092720727.1">
    <property type="nucleotide sequence ID" value="NZ_FMBK01000012.1"/>
</dbReference>
<dbReference type="Proteomes" id="UP000243661">
    <property type="component" value="Unassembled WGS sequence"/>
</dbReference>
<dbReference type="EMBL" id="FMBK01000012">
    <property type="protein sequence ID" value="SCC72800.1"/>
    <property type="molecule type" value="Genomic_DNA"/>
</dbReference>
<evidence type="ECO:0000313" key="2">
    <source>
        <dbReference type="Proteomes" id="UP000243661"/>
    </source>
</evidence>
<dbReference type="InterPro" id="IPR032710">
    <property type="entry name" value="NTF2-like_dom_sf"/>
</dbReference>
<name>A0A1C4GXB7_9GAMM</name>
<accession>A0A1C4GXB7</accession>
<sequence length="130" mass="15020">MVLSSEKAIESIHTMHVLIEKIFSGINSNQDLPLLIEHFSENFEMVGAAGKKFNFEEVKQLFTNNQGKMPDIKIEIYDEEIISQNEQTIVLTYTEKHTKENGVLIRRSCALIEEVQGKMLWRFLQETFVG</sequence>
<dbReference type="Gene3D" id="3.10.450.50">
    <property type="match status" value="1"/>
</dbReference>
<proteinExistence type="predicted"/>
<evidence type="ECO:0000313" key="1">
    <source>
        <dbReference type="EMBL" id="SCC72800.1"/>
    </source>
</evidence>
<dbReference type="AlphaFoldDB" id="A0A1C4GXB7"/>
<reference evidence="1 2" key="1">
    <citation type="submission" date="2016-08" db="EMBL/GenBank/DDBJ databases">
        <authorList>
            <person name="Seilhamer J.J."/>
        </authorList>
    </citation>
    <scope>NUCLEOTIDE SEQUENCE [LARGE SCALE GENOMIC DNA]</scope>
    <source>
        <strain evidence="1 2">ANC 4874</strain>
    </source>
</reference>
<evidence type="ECO:0008006" key="3">
    <source>
        <dbReference type="Google" id="ProtNLM"/>
    </source>
</evidence>
<gene>
    <name evidence="1" type="ORF">GA0116959_11273</name>
</gene>
<protein>
    <recommendedName>
        <fullName evidence="3">DUF4440 domain-containing protein</fullName>
    </recommendedName>
</protein>